<feature type="region of interest" description="Disordered" evidence="1">
    <location>
        <begin position="205"/>
        <end position="296"/>
    </location>
</feature>
<accession>A0ABQ8GBZ6</accession>
<dbReference type="PANTHER" id="PTHR37792:SF1">
    <property type="entry name" value="RIBONUCLEASE MRP PROTEIN SUBUNIT RMP1"/>
    <property type="match status" value="1"/>
</dbReference>
<dbReference type="InterPro" id="IPR047205">
    <property type="entry name" value="RMP1"/>
</dbReference>
<dbReference type="InterPro" id="IPR047204">
    <property type="entry name" value="RMP1_RBD"/>
</dbReference>
<organism evidence="3 4">
    <name type="scientific">Macrophomina phaseolina</name>
    <dbReference type="NCBI Taxonomy" id="35725"/>
    <lineage>
        <taxon>Eukaryota</taxon>
        <taxon>Fungi</taxon>
        <taxon>Dikarya</taxon>
        <taxon>Ascomycota</taxon>
        <taxon>Pezizomycotina</taxon>
        <taxon>Dothideomycetes</taxon>
        <taxon>Dothideomycetes incertae sedis</taxon>
        <taxon>Botryosphaeriales</taxon>
        <taxon>Botryosphaeriaceae</taxon>
        <taxon>Macrophomina</taxon>
    </lineage>
</organism>
<dbReference type="PANTHER" id="PTHR37792">
    <property type="entry name" value="RIBONUCLEASE MRP PROTEIN SUBUNIT RMP1"/>
    <property type="match status" value="1"/>
</dbReference>
<evidence type="ECO:0000256" key="1">
    <source>
        <dbReference type="SAM" id="MobiDB-lite"/>
    </source>
</evidence>
<dbReference type="CDD" id="cd22573">
    <property type="entry name" value="RMP1_RBD"/>
    <property type="match status" value="1"/>
</dbReference>
<evidence type="ECO:0000313" key="3">
    <source>
        <dbReference type="EMBL" id="KAH7051235.1"/>
    </source>
</evidence>
<comment type="caution">
    <text evidence="3">The sequence shown here is derived from an EMBL/GenBank/DDBJ whole genome shotgun (WGS) entry which is preliminary data.</text>
</comment>
<protein>
    <recommendedName>
        <fullName evidence="2">RNase MRP protein 1 RNA binding domain-containing protein</fullName>
    </recommendedName>
</protein>
<dbReference type="Pfam" id="PF20945">
    <property type="entry name" value="RMP1"/>
    <property type="match status" value="1"/>
</dbReference>
<feature type="domain" description="RNase MRP protein 1 RNA binding" evidence="2">
    <location>
        <begin position="29"/>
        <end position="134"/>
    </location>
</feature>
<gene>
    <name evidence="3" type="ORF">B0J12DRAFT_81301</name>
</gene>
<proteinExistence type="predicted"/>
<keyword evidence="4" id="KW-1185">Reference proteome</keyword>
<dbReference type="EMBL" id="JAGTJR010000012">
    <property type="protein sequence ID" value="KAH7051235.1"/>
    <property type="molecule type" value="Genomic_DNA"/>
</dbReference>
<reference evidence="3 4" key="1">
    <citation type="journal article" date="2021" name="Nat. Commun.">
        <title>Genetic determinants of endophytism in the Arabidopsis root mycobiome.</title>
        <authorList>
            <person name="Mesny F."/>
            <person name="Miyauchi S."/>
            <person name="Thiergart T."/>
            <person name="Pickel B."/>
            <person name="Atanasova L."/>
            <person name="Karlsson M."/>
            <person name="Huettel B."/>
            <person name="Barry K.W."/>
            <person name="Haridas S."/>
            <person name="Chen C."/>
            <person name="Bauer D."/>
            <person name="Andreopoulos W."/>
            <person name="Pangilinan J."/>
            <person name="LaButti K."/>
            <person name="Riley R."/>
            <person name="Lipzen A."/>
            <person name="Clum A."/>
            <person name="Drula E."/>
            <person name="Henrissat B."/>
            <person name="Kohler A."/>
            <person name="Grigoriev I.V."/>
            <person name="Martin F.M."/>
            <person name="Hacquard S."/>
        </authorList>
    </citation>
    <scope>NUCLEOTIDE SEQUENCE [LARGE SCALE GENOMIC DNA]</scope>
    <source>
        <strain evidence="3 4">MPI-SDFR-AT-0080</strain>
    </source>
</reference>
<sequence>MATVIKSLPTAPPRLKPHELAELATFCDIMHLIHHRNLNQHRHSIWWRSFSVFRREMSHFLSEYTTYQPPTTPISPEKPKPSAKASKVAARRAAARLEAWRIDAVPRWYLAFAELIGSTQFSAIGLVLLAILARVAQVTGITSQYEDEAEQAMQSMLLEFAKKDAEELFGAVEPSEVGRRKYGGGAMGEDLGEVVWRREDVGEVVSREVEEEKEEEEEVKPAPMKKRKTVEEITTPLTPPNAEAEREAGSRPKNKKEKRVAEPTGELEGESKDPPKKKKKTKKSKSSAIDDLFAGL</sequence>
<dbReference type="Proteomes" id="UP000774617">
    <property type="component" value="Unassembled WGS sequence"/>
</dbReference>
<evidence type="ECO:0000259" key="2">
    <source>
        <dbReference type="Pfam" id="PF20945"/>
    </source>
</evidence>
<feature type="compositionally biased region" description="Basic residues" evidence="1">
    <location>
        <begin position="275"/>
        <end position="285"/>
    </location>
</feature>
<evidence type="ECO:0000313" key="4">
    <source>
        <dbReference type="Proteomes" id="UP000774617"/>
    </source>
</evidence>
<name>A0ABQ8GBZ6_9PEZI</name>